<evidence type="ECO:0000259" key="3">
    <source>
        <dbReference type="Pfam" id="PF00149"/>
    </source>
</evidence>
<accession>A0ABV7A8K4</accession>
<evidence type="ECO:0000256" key="1">
    <source>
        <dbReference type="ARBA" id="ARBA00022723"/>
    </source>
</evidence>
<keyword evidence="5" id="KW-1185">Reference proteome</keyword>
<sequence length="273" mass="30523">MKKWSIFLVFILVILLISIKAYLDTTEFKVNRVQFHSDKLPENVEFTVLQISDLHNKVFGHDNQELIETVNQSNADIVVMTGDIIDRKTDDFQDVFTLVEGITDSGQDVFFVTGNHEQDHDNMEEFLDGLRERNVTVLDNRNTQVRVEGVTVNLAGVADSSTDHEDIERAFAGLQPESYTILLSHSPGIMGKYRNIPADLILSGHTHGGQVRLPFIGPIVAPEQGLFPEFDQGVFETGRNQYLYIDSGLGTSVAPIRFLNKSQLSLITITGSD</sequence>
<evidence type="ECO:0000313" key="5">
    <source>
        <dbReference type="Proteomes" id="UP001595387"/>
    </source>
</evidence>
<dbReference type="PANTHER" id="PTHR31302">
    <property type="entry name" value="TRANSMEMBRANE PROTEIN WITH METALLOPHOSPHOESTERASE DOMAIN-RELATED"/>
    <property type="match status" value="1"/>
</dbReference>
<protein>
    <submittedName>
        <fullName evidence="4">Metallophosphoesterase</fullName>
    </submittedName>
</protein>
<keyword evidence="2" id="KW-0378">Hydrolase</keyword>
<dbReference type="PANTHER" id="PTHR31302:SF31">
    <property type="entry name" value="PHOSPHODIESTERASE YAEI"/>
    <property type="match status" value="1"/>
</dbReference>
<comment type="caution">
    <text evidence="4">The sequence shown here is derived from an EMBL/GenBank/DDBJ whole genome shotgun (WGS) entry which is preliminary data.</text>
</comment>
<feature type="domain" description="Calcineurin-like phosphoesterase" evidence="3">
    <location>
        <begin position="47"/>
        <end position="208"/>
    </location>
</feature>
<keyword evidence="1" id="KW-0479">Metal-binding</keyword>
<dbReference type="Pfam" id="PF00149">
    <property type="entry name" value="Metallophos"/>
    <property type="match status" value="1"/>
</dbReference>
<dbReference type="SUPFAM" id="SSF56300">
    <property type="entry name" value="Metallo-dependent phosphatases"/>
    <property type="match status" value="1"/>
</dbReference>
<dbReference type="EMBL" id="JBHRRZ010000036">
    <property type="protein sequence ID" value="MFC2949419.1"/>
    <property type="molecule type" value="Genomic_DNA"/>
</dbReference>
<dbReference type="InterPro" id="IPR004843">
    <property type="entry name" value="Calcineurin-like_PHP"/>
</dbReference>
<dbReference type="InterPro" id="IPR029052">
    <property type="entry name" value="Metallo-depent_PP-like"/>
</dbReference>
<proteinExistence type="predicted"/>
<dbReference type="Proteomes" id="UP001595387">
    <property type="component" value="Unassembled WGS sequence"/>
</dbReference>
<organism evidence="4 5">
    <name type="scientific">Virgibacillus sediminis</name>
    <dbReference type="NCBI Taxonomy" id="202260"/>
    <lineage>
        <taxon>Bacteria</taxon>
        <taxon>Bacillati</taxon>
        <taxon>Bacillota</taxon>
        <taxon>Bacilli</taxon>
        <taxon>Bacillales</taxon>
        <taxon>Bacillaceae</taxon>
        <taxon>Virgibacillus</taxon>
    </lineage>
</organism>
<evidence type="ECO:0000313" key="4">
    <source>
        <dbReference type="EMBL" id="MFC2949419.1"/>
    </source>
</evidence>
<evidence type="ECO:0000256" key="2">
    <source>
        <dbReference type="ARBA" id="ARBA00022801"/>
    </source>
</evidence>
<dbReference type="InterPro" id="IPR051158">
    <property type="entry name" value="Metallophosphoesterase_sf"/>
</dbReference>
<reference evidence="5" key="1">
    <citation type="journal article" date="2019" name="Int. J. Syst. Evol. Microbiol.">
        <title>The Global Catalogue of Microorganisms (GCM) 10K type strain sequencing project: providing services to taxonomists for standard genome sequencing and annotation.</title>
        <authorList>
            <consortium name="The Broad Institute Genomics Platform"/>
            <consortium name="The Broad Institute Genome Sequencing Center for Infectious Disease"/>
            <person name="Wu L."/>
            <person name="Ma J."/>
        </authorList>
    </citation>
    <scope>NUCLEOTIDE SEQUENCE [LARGE SCALE GENOMIC DNA]</scope>
    <source>
        <strain evidence="5">KCTC 13193</strain>
    </source>
</reference>
<name>A0ABV7A8K4_9BACI</name>
<dbReference type="Gene3D" id="3.60.21.10">
    <property type="match status" value="1"/>
</dbReference>
<gene>
    <name evidence="4" type="ORF">ACFODW_13945</name>
</gene>
<dbReference type="CDD" id="cd07385">
    <property type="entry name" value="MPP_YkuE_C"/>
    <property type="match status" value="1"/>
</dbReference>
<dbReference type="RefSeq" id="WP_390307389.1">
    <property type="nucleotide sequence ID" value="NZ_JBHRRZ010000036.1"/>
</dbReference>